<comment type="similarity">
    <text evidence="1 5">Belongs to the N(4)/N(6)-methyltransferase family.</text>
</comment>
<dbReference type="AlphaFoldDB" id="A0A7G9SBK4"/>
<sequence length="454" mass="50126">MPNIHRLIQSEIGYRFEKSVGSRYVPTHEQECRGAHPSRRDLSVIYRPIADLKPDPRNARTHPKKQIEQLCSSIRNFGFTNPVLVDETGTLIAGHGRLRAAKELGLSTVPVIELLDLNEAQKKALRLADNKIALNAGWDLEILKLELADIATLDVDFDLSLTGFASGEIDVVLKAANDPAEEIIPAVPNDPKTKVGDIWILGDHRIGCGDGRDVEFLQRVVGDGQSIDAAFMDPPYNVKINGHANTKGRHREFAMASGEMTDSEFRTFLRETLGAAAKVSRNGAVHFICMDWRHLDDVSAIGAGIYDELLNICVWNKSNAGMGSLYRSKHEMVFVYRVGSAAHANMVELGKYGRNRTNVWDYPSVNSMAGSRREDLALHPTVKPVAMVADAYQDVTKRGDLVFDMFLGSGTSLIAAERTGRRFRGCDIDPAYVDVAVERWAQMTGGTPRLEKAA</sequence>
<reference evidence="7 8" key="1">
    <citation type="submission" date="2020-08" db="EMBL/GenBank/DDBJ databases">
        <title>Genome sequence of Sphingomonas rhizophila KACC 19189T.</title>
        <authorList>
            <person name="Hyun D.-W."/>
            <person name="Bae J.-W."/>
        </authorList>
    </citation>
    <scope>NUCLEOTIDE SEQUENCE [LARGE SCALE GENOMIC DNA]</scope>
    <source>
        <strain evidence="7 8">KACC 19189</strain>
    </source>
</reference>
<feature type="domain" description="ParB-like N-terminal" evidence="6">
    <location>
        <begin position="45"/>
        <end position="131"/>
    </location>
</feature>
<evidence type="ECO:0000259" key="6">
    <source>
        <dbReference type="SMART" id="SM00470"/>
    </source>
</evidence>
<dbReference type="InterPro" id="IPR002941">
    <property type="entry name" value="DNA_methylase_N4/N6"/>
</dbReference>
<dbReference type="PANTHER" id="PTHR33375:SF1">
    <property type="entry name" value="CHROMOSOME-PARTITIONING PROTEIN PARB-RELATED"/>
    <property type="match status" value="1"/>
</dbReference>
<organism evidence="7 8">
    <name type="scientific">Sphingomonas rhizophila</name>
    <dbReference type="NCBI Taxonomy" id="2071607"/>
    <lineage>
        <taxon>Bacteria</taxon>
        <taxon>Pseudomonadati</taxon>
        <taxon>Pseudomonadota</taxon>
        <taxon>Alphaproteobacteria</taxon>
        <taxon>Sphingomonadales</taxon>
        <taxon>Sphingomonadaceae</taxon>
        <taxon>Sphingomonas</taxon>
    </lineage>
</organism>
<dbReference type="GO" id="GO:0032259">
    <property type="term" value="P:methylation"/>
    <property type="evidence" value="ECO:0007669"/>
    <property type="project" value="UniProtKB-KW"/>
</dbReference>
<gene>
    <name evidence="7" type="ORF">H9L12_00815</name>
</gene>
<dbReference type="InterPro" id="IPR003115">
    <property type="entry name" value="ParB_N"/>
</dbReference>
<dbReference type="Pfam" id="PF01555">
    <property type="entry name" value="N6_N4_Mtase"/>
    <property type="match status" value="1"/>
</dbReference>
<evidence type="ECO:0000256" key="1">
    <source>
        <dbReference type="ARBA" id="ARBA00006594"/>
    </source>
</evidence>
<dbReference type="SUPFAM" id="SSF53335">
    <property type="entry name" value="S-adenosyl-L-methionine-dependent methyltransferases"/>
    <property type="match status" value="1"/>
</dbReference>
<dbReference type="REBASE" id="443343">
    <property type="entry name" value="M.Srh19189ORF815P"/>
</dbReference>
<dbReference type="GO" id="GO:0008170">
    <property type="term" value="F:N-methyltransferase activity"/>
    <property type="evidence" value="ECO:0007669"/>
    <property type="project" value="InterPro"/>
</dbReference>
<accession>A0A7G9SBK4</accession>
<dbReference type="Proteomes" id="UP000515955">
    <property type="component" value="Chromosome"/>
</dbReference>
<keyword evidence="2" id="KW-0489">Methyltransferase</keyword>
<comment type="catalytic activity">
    <reaction evidence="4">
        <text>a 2'-deoxyadenosine in DNA + S-adenosyl-L-methionine = an N(6)-methyl-2'-deoxyadenosine in DNA + S-adenosyl-L-homocysteine + H(+)</text>
        <dbReference type="Rhea" id="RHEA:15197"/>
        <dbReference type="Rhea" id="RHEA-COMP:12418"/>
        <dbReference type="Rhea" id="RHEA-COMP:12419"/>
        <dbReference type="ChEBI" id="CHEBI:15378"/>
        <dbReference type="ChEBI" id="CHEBI:57856"/>
        <dbReference type="ChEBI" id="CHEBI:59789"/>
        <dbReference type="ChEBI" id="CHEBI:90615"/>
        <dbReference type="ChEBI" id="CHEBI:90616"/>
        <dbReference type="EC" id="2.1.1.72"/>
    </reaction>
</comment>
<dbReference type="InterPro" id="IPR002052">
    <property type="entry name" value="DNA_methylase_N6_adenine_CS"/>
</dbReference>
<dbReference type="GO" id="GO:0003677">
    <property type="term" value="F:DNA binding"/>
    <property type="evidence" value="ECO:0007669"/>
    <property type="project" value="InterPro"/>
</dbReference>
<dbReference type="GO" id="GO:0045881">
    <property type="term" value="P:positive regulation of sporulation resulting in formation of a cellular spore"/>
    <property type="evidence" value="ECO:0007669"/>
    <property type="project" value="TreeGrafter"/>
</dbReference>
<keyword evidence="8" id="KW-1185">Reference proteome</keyword>
<dbReference type="InterPro" id="IPR001091">
    <property type="entry name" value="RM_Methyltransferase"/>
</dbReference>
<dbReference type="EC" id="2.1.1.-" evidence="5"/>
<dbReference type="GO" id="GO:0009007">
    <property type="term" value="F:site-specific DNA-methyltransferase (adenine-specific) activity"/>
    <property type="evidence" value="ECO:0007669"/>
    <property type="project" value="UniProtKB-EC"/>
</dbReference>
<dbReference type="GO" id="GO:0007059">
    <property type="term" value="P:chromosome segregation"/>
    <property type="evidence" value="ECO:0007669"/>
    <property type="project" value="TreeGrafter"/>
</dbReference>
<dbReference type="KEGG" id="srhi:H9L12_00815"/>
<dbReference type="PROSITE" id="PS00092">
    <property type="entry name" value="N6_MTASE"/>
    <property type="match status" value="1"/>
</dbReference>
<dbReference type="SMART" id="SM00470">
    <property type="entry name" value="ParB"/>
    <property type="match status" value="1"/>
</dbReference>
<dbReference type="RefSeq" id="WP_187542226.1">
    <property type="nucleotide sequence ID" value="NZ_CP060717.1"/>
</dbReference>
<dbReference type="Gene3D" id="3.90.1530.10">
    <property type="entry name" value="Conserved hypothetical protein from pyrococcus furiosus pfu- 392566-001, ParB domain"/>
    <property type="match status" value="1"/>
</dbReference>
<dbReference type="Pfam" id="PF02195">
    <property type="entry name" value="ParB_N"/>
    <property type="match status" value="1"/>
</dbReference>
<evidence type="ECO:0000256" key="5">
    <source>
        <dbReference type="RuleBase" id="RU362026"/>
    </source>
</evidence>
<evidence type="ECO:0000256" key="4">
    <source>
        <dbReference type="ARBA" id="ARBA00047942"/>
    </source>
</evidence>
<dbReference type="SUPFAM" id="SSF110849">
    <property type="entry name" value="ParB/Sulfiredoxin"/>
    <property type="match status" value="1"/>
</dbReference>
<dbReference type="PIRSF" id="PIRSF036758">
    <property type="entry name" value="Aden_M_ParB"/>
    <property type="match status" value="1"/>
</dbReference>
<protein>
    <recommendedName>
        <fullName evidence="5">Methyltransferase</fullName>
        <ecNumber evidence="5">2.1.1.-</ecNumber>
    </recommendedName>
</protein>
<evidence type="ECO:0000256" key="2">
    <source>
        <dbReference type="ARBA" id="ARBA00022603"/>
    </source>
</evidence>
<dbReference type="PRINTS" id="PR00508">
    <property type="entry name" value="S21N4MTFRASE"/>
</dbReference>
<evidence type="ECO:0000256" key="3">
    <source>
        <dbReference type="ARBA" id="ARBA00022679"/>
    </source>
</evidence>
<evidence type="ECO:0000313" key="8">
    <source>
        <dbReference type="Proteomes" id="UP000515955"/>
    </source>
</evidence>
<dbReference type="InterPro" id="IPR036086">
    <property type="entry name" value="ParB/Sulfiredoxin_sf"/>
</dbReference>
<evidence type="ECO:0000313" key="7">
    <source>
        <dbReference type="EMBL" id="QNN65229.1"/>
    </source>
</evidence>
<dbReference type="Gene3D" id="3.40.50.150">
    <property type="entry name" value="Vaccinia Virus protein VP39"/>
    <property type="match status" value="1"/>
</dbReference>
<proteinExistence type="inferred from homology"/>
<dbReference type="InterPro" id="IPR029063">
    <property type="entry name" value="SAM-dependent_MTases_sf"/>
</dbReference>
<keyword evidence="3" id="KW-0808">Transferase</keyword>
<dbReference type="InterPro" id="IPR050336">
    <property type="entry name" value="Chromosome_partition/occlusion"/>
</dbReference>
<dbReference type="PANTHER" id="PTHR33375">
    <property type="entry name" value="CHROMOSOME-PARTITIONING PROTEIN PARB-RELATED"/>
    <property type="match status" value="1"/>
</dbReference>
<dbReference type="EMBL" id="CP060717">
    <property type="protein sequence ID" value="QNN65229.1"/>
    <property type="molecule type" value="Genomic_DNA"/>
</dbReference>
<dbReference type="CDD" id="cd16403">
    <property type="entry name" value="ParB_N_like_MT"/>
    <property type="match status" value="1"/>
</dbReference>
<dbReference type="GO" id="GO:0005694">
    <property type="term" value="C:chromosome"/>
    <property type="evidence" value="ECO:0007669"/>
    <property type="project" value="TreeGrafter"/>
</dbReference>
<dbReference type="InterPro" id="IPR015840">
    <property type="entry name" value="DNA_MeTrfase_ParB"/>
</dbReference>
<name>A0A7G9SBK4_9SPHN</name>